<reference evidence="1 2" key="1">
    <citation type="submission" date="2023-10" db="EMBL/GenBank/DDBJ databases">
        <title>Chromosome-scale genome assembly provides insights into flower coloration mechanisms of Canna indica.</title>
        <authorList>
            <person name="Li C."/>
        </authorList>
    </citation>
    <scope>NUCLEOTIDE SEQUENCE [LARGE SCALE GENOMIC DNA]</scope>
    <source>
        <tissue evidence="1">Flower</tissue>
    </source>
</reference>
<accession>A0AAQ3K6M7</accession>
<gene>
    <name evidence="1" type="ORF">Cni_G08662</name>
</gene>
<dbReference type="EMBL" id="CP136892">
    <property type="protein sequence ID" value="WOK99950.1"/>
    <property type="molecule type" value="Genomic_DNA"/>
</dbReference>
<name>A0AAQ3K6M7_9LILI</name>
<evidence type="ECO:0000313" key="1">
    <source>
        <dbReference type="EMBL" id="WOK99950.1"/>
    </source>
</evidence>
<sequence length="101" mass="11498">MKGTPCSPIERNYNVRGNKGDLKLTPNRTIEAQSAIISLKMISFRIVQMLQQQNMRGCIIVKLYFQVGCSLGRVKNYCEAPWFHLFFFSLFSASSSNQVNS</sequence>
<keyword evidence="2" id="KW-1185">Reference proteome</keyword>
<dbReference type="Proteomes" id="UP001327560">
    <property type="component" value="Chromosome 3"/>
</dbReference>
<protein>
    <submittedName>
        <fullName evidence="1">Uncharacterized protein</fullName>
    </submittedName>
</protein>
<proteinExistence type="predicted"/>
<evidence type="ECO:0000313" key="2">
    <source>
        <dbReference type="Proteomes" id="UP001327560"/>
    </source>
</evidence>
<organism evidence="1 2">
    <name type="scientific">Canna indica</name>
    <name type="common">Indian-shot</name>
    <dbReference type="NCBI Taxonomy" id="4628"/>
    <lineage>
        <taxon>Eukaryota</taxon>
        <taxon>Viridiplantae</taxon>
        <taxon>Streptophyta</taxon>
        <taxon>Embryophyta</taxon>
        <taxon>Tracheophyta</taxon>
        <taxon>Spermatophyta</taxon>
        <taxon>Magnoliopsida</taxon>
        <taxon>Liliopsida</taxon>
        <taxon>Zingiberales</taxon>
        <taxon>Cannaceae</taxon>
        <taxon>Canna</taxon>
    </lineage>
</organism>
<dbReference type="AlphaFoldDB" id="A0AAQ3K6M7"/>